<dbReference type="PANTHER" id="PTHR47508:SF1">
    <property type="entry name" value="NON-SPECIFIC SERINE_THREONINE PROTEIN KINASE"/>
    <property type="match status" value="1"/>
</dbReference>
<gene>
    <name evidence="3" type="ORF">ACFVKH_09685</name>
</gene>
<dbReference type="SMART" id="SM00255">
    <property type="entry name" value="TIR"/>
    <property type="match status" value="3"/>
</dbReference>
<feature type="transmembrane region" description="Helical" evidence="1">
    <location>
        <begin position="1475"/>
        <end position="1494"/>
    </location>
</feature>
<keyword evidence="1" id="KW-0472">Membrane</keyword>
<dbReference type="Proteomes" id="UP001600165">
    <property type="component" value="Unassembled WGS sequence"/>
</dbReference>
<sequence length="1499" mass="169947">MNPFQDAFIVYSCVDSQPFVYKLSDRLVRAGLAVGRDFADYASSTKTARQIEGDIVTADNIIFVISPEALKAADCLQALDLARQHHKRLLPLLHIEPESLIAADEPQRHPQRPSPGWPITPNKAPDLGYSQLPIGLSQLNWINCRDGLDDFEPAFAALLEQIQRHQPDVRQHTTWLDRALTWQRQQYAQAYLLPADTLQSAEDWLQRCLQAQSSCIPTDLHCELITESLKFANDGMTQVFLSYGEADRAIAEQVRKALLRAGLTVWIDKADIKTAEDFQKAICRGIEKADNVIYLLSPASLKSTYCQQELAYARTYHKRLIPLLVRETDLSQVPAELNTLQFIDFTQFQQPEAFAIACDQLIQALEAEALYYAQHKRLLLKALAWERQDRAKTLVLRGGEFAIAADWLAQSQRTDKPQPPTDLHRAYILASQEMNQYFDAFISYGRADSKAFAIELRDRLTAMGFRIWFDQNDIPLAVDYQDKIDEGIDKAHNFLFILSPHSVNSPYCAKEVSLALKRHKRIIPIVHVEQISKATWQQRHPGGSELAWVNYQANGLHSIFANMPPEIGKINWLYFRQEDDFEAALTDLIRLFHHDENYVQQHTDLLAKALIWERHQYQSQYLLVGEDCKAAQEWLGRRLQNKLLPCLPTDLHCEFVTASTKHAENSMAQVFLSYAETVVEAEASEAGDRSQWFSPADGASHKIYRSLIRAGFTVWNRRLDVVSGENLKTAVFRGIAEADNFVFLLSSLALRSPQCQQELRYALELNKRIIPVLARRLESAALPEALTHLQVIDLTDNQVEADYLEDENQLLKTLQQEADYHRTHKLLLVQAQKWQRQKQNPSVLLRGQDLQHYAAWLKLAKSRDRYRPTPLQIDFVTASRQQPPDLTIDVFIAYSPIDADFVRRLNDTLQVQGKSTYSERVAKTDGDTQQNWQLAVENAENFLFVLSPSSVRSADCLEQLHYAQSLNKRLIPIGYRSVFRTNLPATLKSLAQIDFQPQGRDFLTSFGELYRTLESEPEHVKTHTRLLVKAREWDQASRDDSFLLRGKDLAAALLWQQQAIGKFPQPTALQQAYLHASQELPFRKIKGRSLVMASLAATAVVLLARFVSLFQMAELAAYDHLLRQRPSEPQDDRFLLVEVDEESGSWLRSRLIEGTYQPSIGTIPDQALNDALARLSAYEPRLIGLDFYRDFPAAAVVAERLQQTDNLIGLCKLSTDTEAGVPQIDIPSIQTGFNDFVDNISIQFVRRQLLMHPLDAALCPTQTAFSLLLAQRYLAAENIPVTAEQINHPDGTYRYLPLRLGEITVPQLRFAAGPYYLDPAALNGYQTLLNFRTYQGELDQFAPKITLERLLTEPSEKVLDQMIRDRIVIIGYTDKTDRNADTWDTPYGEDVPGAVMQAQMASQLISAALDGRPLIRWWPFWGEVLWIGGWSAVGGAIFWQLVRPWRLALTSAGALVVLYGVCLGFLLGATVWVSLVPPAAAFGLSGLSVALLNARLRRI</sequence>
<dbReference type="Pfam" id="PF05226">
    <property type="entry name" value="CHASE2"/>
    <property type="match status" value="1"/>
</dbReference>
<dbReference type="Pfam" id="PF13676">
    <property type="entry name" value="TIR_2"/>
    <property type="match status" value="5"/>
</dbReference>
<comment type="caution">
    <text evidence="3">The sequence shown here is derived from an EMBL/GenBank/DDBJ whole genome shotgun (WGS) entry which is preliminary data.</text>
</comment>
<evidence type="ECO:0000259" key="2">
    <source>
        <dbReference type="PROSITE" id="PS50104"/>
    </source>
</evidence>
<accession>A0ABW6IEE3</accession>
<evidence type="ECO:0000313" key="4">
    <source>
        <dbReference type="Proteomes" id="UP001600165"/>
    </source>
</evidence>
<dbReference type="EMBL" id="JBHZOL010000066">
    <property type="protein sequence ID" value="MFE4106548.1"/>
    <property type="molecule type" value="Genomic_DNA"/>
</dbReference>
<keyword evidence="1" id="KW-1133">Transmembrane helix</keyword>
<evidence type="ECO:0000313" key="3">
    <source>
        <dbReference type="EMBL" id="MFE4106548.1"/>
    </source>
</evidence>
<dbReference type="PANTHER" id="PTHR47508">
    <property type="entry name" value="SAM DOMAIN-CONTAINING PROTEIN-RELATED"/>
    <property type="match status" value="1"/>
</dbReference>
<feature type="domain" description="TIR" evidence="2">
    <location>
        <begin position="235"/>
        <end position="383"/>
    </location>
</feature>
<dbReference type="InterPro" id="IPR000157">
    <property type="entry name" value="TIR_dom"/>
</dbReference>
<dbReference type="InterPro" id="IPR007890">
    <property type="entry name" value="CHASE2"/>
</dbReference>
<dbReference type="RefSeq" id="WP_377964404.1">
    <property type="nucleotide sequence ID" value="NZ_JBHZOL010000066.1"/>
</dbReference>
<keyword evidence="1" id="KW-0812">Transmembrane</keyword>
<dbReference type="SMART" id="SM01080">
    <property type="entry name" value="CHASE2"/>
    <property type="match status" value="1"/>
</dbReference>
<dbReference type="Gene3D" id="3.40.50.10140">
    <property type="entry name" value="Toll/interleukin-1 receptor homology (TIR) domain"/>
    <property type="match status" value="5"/>
</dbReference>
<reference evidence="3 4" key="1">
    <citation type="submission" date="2024-10" db="EMBL/GenBank/DDBJ databases">
        <authorList>
            <person name="Ratan Roy A."/>
            <person name="Morales Sandoval P.H."/>
            <person name="De Los Santos Villalobos S."/>
            <person name="Chakraborty S."/>
            <person name="Mukherjee J."/>
        </authorList>
    </citation>
    <scope>NUCLEOTIDE SEQUENCE [LARGE SCALE GENOMIC DNA]</scope>
    <source>
        <strain evidence="3 4">S1</strain>
    </source>
</reference>
<evidence type="ECO:0000256" key="1">
    <source>
        <dbReference type="SAM" id="Phobius"/>
    </source>
</evidence>
<organism evidence="3 4">
    <name type="scientific">Almyronema epifaneia S1</name>
    <dbReference type="NCBI Taxonomy" id="2991925"/>
    <lineage>
        <taxon>Bacteria</taxon>
        <taxon>Bacillati</taxon>
        <taxon>Cyanobacteriota</taxon>
        <taxon>Cyanophyceae</taxon>
        <taxon>Nodosilineales</taxon>
        <taxon>Nodosilineaceae</taxon>
        <taxon>Almyronema</taxon>
        <taxon>Almyronema epifaneia</taxon>
    </lineage>
</organism>
<proteinExistence type="predicted"/>
<dbReference type="SUPFAM" id="SSF52200">
    <property type="entry name" value="Toll/Interleukin receptor TIR domain"/>
    <property type="match status" value="5"/>
</dbReference>
<keyword evidence="4" id="KW-1185">Reference proteome</keyword>
<dbReference type="PROSITE" id="PS50104">
    <property type="entry name" value="TIR"/>
    <property type="match status" value="4"/>
</dbReference>
<feature type="transmembrane region" description="Helical" evidence="1">
    <location>
        <begin position="1447"/>
        <end position="1469"/>
    </location>
</feature>
<protein>
    <submittedName>
        <fullName evidence="3">TIR domain-containing protein</fullName>
    </submittedName>
</protein>
<dbReference type="InterPro" id="IPR035897">
    <property type="entry name" value="Toll_tir_struct_dom_sf"/>
</dbReference>
<feature type="domain" description="TIR" evidence="2">
    <location>
        <begin position="886"/>
        <end position="1009"/>
    </location>
</feature>
<name>A0ABW6IEE3_9CYAN</name>
<feature type="domain" description="TIR" evidence="2">
    <location>
        <begin position="436"/>
        <end position="555"/>
    </location>
</feature>
<feature type="domain" description="TIR" evidence="2">
    <location>
        <begin position="666"/>
        <end position="810"/>
    </location>
</feature>